<dbReference type="Gene3D" id="3.30.2350.10">
    <property type="entry name" value="Pseudouridine synthase"/>
    <property type="match status" value="1"/>
</dbReference>
<dbReference type="GO" id="GO:0003723">
    <property type="term" value="F:RNA binding"/>
    <property type="evidence" value="ECO:0007669"/>
    <property type="project" value="UniProtKB-KW"/>
</dbReference>
<dbReference type="PANTHER" id="PTHR21600">
    <property type="entry name" value="MITOCHONDRIAL RNA PSEUDOURIDINE SYNTHASE"/>
    <property type="match status" value="1"/>
</dbReference>
<dbReference type="NCBIfam" id="TIGR00005">
    <property type="entry name" value="rluA_subfam"/>
    <property type="match status" value="1"/>
</dbReference>
<keyword evidence="5" id="KW-0694">RNA-binding</keyword>
<dbReference type="CDD" id="cd00165">
    <property type="entry name" value="S4"/>
    <property type="match status" value="1"/>
</dbReference>
<comment type="function">
    <text evidence="6">Responsible for synthesis of pseudouridine from uracil.</text>
</comment>
<gene>
    <name evidence="8" type="ORF">QLQ80_02695</name>
</gene>
<dbReference type="GO" id="GO:0000455">
    <property type="term" value="P:enzyme-directed rRNA pseudouridine synthesis"/>
    <property type="evidence" value="ECO:0007669"/>
    <property type="project" value="TreeGrafter"/>
</dbReference>
<evidence type="ECO:0000256" key="3">
    <source>
        <dbReference type="ARBA" id="ARBA00023235"/>
    </source>
</evidence>
<dbReference type="InterPro" id="IPR006145">
    <property type="entry name" value="PsdUridine_synth_RsuA/RluA"/>
</dbReference>
<name>A0AAJ1UVW6_9MOLU</name>
<reference evidence="8" key="1">
    <citation type="submission" date="2023-05" db="EMBL/GenBank/DDBJ databases">
        <title>Mycoplasma phocimorsus sp. nov., isolated from Scandinavian patients with seal finger or septic arthritis after contact with seals.</title>
        <authorList>
            <person name="Skafte-Holm A."/>
            <person name="Pedersen T.R."/>
            <person name="Froelund M."/>
            <person name="Stegger M."/>
            <person name="Qvortrup K."/>
            <person name="Michaels D.L."/>
            <person name="Brown D.R."/>
            <person name="Jensen J.S."/>
        </authorList>
    </citation>
    <scope>NUCLEOTIDE SEQUENCE</scope>
    <source>
        <strain evidence="8">M5725</strain>
    </source>
</reference>
<organism evidence="8 9">
    <name type="scientific">Mycoplasma phocimorsus</name>
    <dbReference type="NCBI Taxonomy" id="3045839"/>
    <lineage>
        <taxon>Bacteria</taxon>
        <taxon>Bacillati</taxon>
        <taxon>Mycoplasmatota</taxon>
        <taxon>Mollicutes</taxon>
        <taxon>Mycoplasmataceae</taxon>
        <taxon>Mycoplasma</taxon>
    </lineage>
</organism>
<feature type="active site" evidence="4">
    <location>
        <position position="134"/>
    </location>
</feature>
<protein>
    <recommendedName>
        <fullName evidence="6">Pseudouridine synthase</fullName>
        <ecNumber evidence="6">5.4.99.-</ecNumber>
    </recommendedName>
</protein>
<dbReference type="Proteomes" id="UP001224428">
    <property type="component" value="Unassembled WGS sequence"/>
</dbReference>
<dbReference type="PROSITE" id="PS50889">
    <property type="entry name" value="S4"/>
    <property type="match status" value="1"/>
</dbReference>
<evidence type="ECO:0000313" key="9">
    <source>
        <dbReference type="Proteomes" id="UP001224428"/>
    </source>
</evidence>
<evidence type="ECO:0000313" key="8">
    <source>
        <dbReference type="EMBL" id="MDJ1645974.1"/>
    </source>
</evidence>
<evidence type="ECO:0000256" key="4">
    <source>
        <dbReference type="PIRSR" id="PIRSR606225-1"/>
    </source>
</evidence>
<comment type="catalytic activity">
    <reaction evidence="1 6">
        <text>a uridine in RNA = a pseudouridine in RNA</text>
        <dbReference type="Rhea" id="RHEA:48348"/>
        <dbReference type="Rhea" id="RHEA-COMP:12068"/>
        <dbReference type="Rhea" id="RHEA-COMP:12069"/>
        <dbReference type="ChEBI" id="CHEBI:65314"/>
        <dbReference type="ChEBI" id="CHEBI:65315"/>
    </reaction>
</comment>
<dbReference type="GO" id="GO:0120159">
    <property type="term" value="F:rRNA pseudouridine synthase activity"/>
    <property type="evidence" value="ECO:0007669"/>
    <property type="project" value="UniProtKB-ARBA"/>
</dbReference>
<dbReference type="PROSITE" id="PS01129">
    <property type="entry name" value="PSI_RLU"/>
    <property type="match status" value="1"/>
</dbReference>
<dbReference type="Pfam" id="PF01479">
    <property type="entry name" value="S4"/>
    <property type="match status" value="1"/>
</dbReference>
<dbReference type="EC" id="5.4.99.-" evidence="6"/>
<dbReference type="InterPro" id="IPR006224">
    <property type="entry name" value="PsdUridine_synth_RluA-like_CS"/>
</dbReference>
<dbReference type="EMBL" id="JASDDP010000024">
    <property type="protein sequence ID" value="MDJ1645974.1"/>
    <property type="molecule type" value="Genomic_DNA"/>
</dbReference>
<evidence type="ECO:0000256" key="1">
    <source>
        <dbReference type="ARBA" id="ARBA00000073"/>
    </source>
</evidence>
<dbReference type="CDD" id="cd02869">
    <property type="entry name" value="PseudoU_synth_RluA_like"/>
    <property type="match status" value="1"/>
</dbReference>
<dbReference type="InterPro" id="IPR006225">
    <property type="entry name" value="PsdUridine_synth_RluC/D"/>
</dbReference>
<proteinExistence type="inferred from homology"/>
<evidence type="ECO:0000256" key="6">
    <source>
        <dbReference type="RuleBase" id="RU362028"/>
    </source>
</evidence>
<dbReference type="SUPFAM" id="SSF55174">
    <property type="entry name" value="Alpha-L RNA-binding motif"/>
    <property type="match status" value="1"/>
</dbReference>
<evidence type="ECO:0000256" key="5">
    <source>
        <dbReference type="PROSITE-ProRule" id="PRU00182"/>
    </source>
</evidence>
<dbReference type="InterPro" id="IPR020103">
    <property type="entry name" value="PsdUridine_synth_cat_dom_sf"/>
</dbReference>
<dbReference type="InterPro" id="IPR050188">
    <property type="entry name" value="RluA_PseudoU_synthase"/>
</dbReference>
<dbReference type="RefSeq" id="WP_283823543.1">
    <property type="nucleotide sequence ID" value="NZ_JASDAY010000016.1"/>
</dbReference>
<dbReference type="PANTHER" id="PTHR21600:SF44">
    <property type="entry name" value="RIBOSOMAL LARGE SUBUNIT PSEUDOURIDINE SYNTHASE D"/>
    <property type="match status" value="1"/>
</dbReference>
<comment type="similarity">
    <text evidence="2 6">Belongs to the pseudouridine synthase RluA family.</text>
</comment>
<feature type="domain" description="RNA-binding S4" evidence="7">
    <location>
        <begin position="10"/>
        <end position="74"/>
    </location>
</feature>
<accession>A0AAJ1UVW6</accession>
<dbReference type="Gene3D" id="3.10.290.10">
    <property type="entry name" value="RNA-binding S4 domain"/>
    <property type="match status" value="1"/>
</dbReference>
<keyword evidence="3 6" id="KW-0413">Isomerase</keyword>
<sequence>MLNIKVNYKERIDKYISDNSNITRNDIKFLIKEGAVEVDGIVVRKPNYIPKEGSEIHISRIIDKQVNIIPQKMNIDIIFQNDNYVIINKENNVVVHPSPGHYENTLVNGLMYYFKNNLSNNNGLLRPGIIHRIDKDTTGLLIVAKNNEAHNLLAQQLKDHTIKRKYVAIVKEWLEQNIYHINLPIGRGTNNRQKMVVTNDNSKNAITHIKVLKRFMYKEEKLSLIECELETGRTHQIRVHLEYIKHPIFNDPIYGTSHNSFNQYLHAFELSFIDPFTNQAQTFFALPPKEFEIVNYDFNLLTKKDDSK</sequence>
<evidence type="ECO:0000259" key="7">
    <source>
        <dbReference type="SMART" id="SM00363"/>
    </source>
</evidence>
<dbReference type="SMART" id="SM00363">
    <property type="entry name" value="S4"/>
    <property type="match status" value="1"/>
</dbReference>
<dbReference type="Pfam" id="PF00849">
    <property type="entry name" value="PseudoU_synth_2"/>
    <property type="match status" value="1"/>
</dbReference>
<evidence type="ECO:0000256" key="2">
    <source>
        <dbReference type="ARBA" id="ARBA00010876"/>
    </source>
</evidence>
<dbReference type="SUPFAM" id="SSF55120">
    <property type="entry name" value="Pseudouridine synthase"/>
    <property type="match status" value="1"/>
</dbReference>
<comment type="caution">
    <text evidence="8">The sequence shown here is derived from an EMBL/GenBank/DDBJ whole genome shotgun (WGS) entry which is preliminary data.</text>
</comment>
<keyword evidence="9" id="KW-1185">Reference proteome</keyword>
<dbReference type="InterPro" id="IPR002942">
    <property type="entry name" value="S4_RNA-bd"/>
</dbReference>
<dbReference type="AlphaFoldDB" id="A0AAJ1UVW6"/>
<dbReference type="InterPro" id="IPR036986">
    <property type="entry name" value="S4_RNA-bd_sf"/>
</dbReference>